<dbReference type="EMBL" id="BRXW01000012">
    <property type="protein sequence ID" value="GMH99555.1"/>
    <property type="molecule type" value="Genomic_DNA"/>
</dbReference>
<dbReference type="GO" id="GO:0033065">
    <property type="term" value="C:Rad51C-XRCC3 complex"/>
    <property type="evidence" value="ECO:0007669"/>
    <property type="project" value="TreeGrafter"/>
</dbReference>
<accession>A0A9W7C4J6</accession>
<dbReference type="PANTHER" id="PTHR46487">
    <property type="entry name" value="DNA REPAIR PROTEIN XRCC3"/>
    <property type="match status" value="1"/>
</dbReference>
<dbReference type="Proteomes" id="UP001165122">
    <property type="component" value="Unassembled WGS sequence"/>
</dbReference>
<dbReference type="PANTHER" id="PTHR46487:SF1">
    <property type="entry name" value="DNA REPAIR PROTEIN XRCC3"/>
    <property type="match status" value="1"/>
</dbReference>
<dbReference type="GO" id="GO:0005657">
    <property type="term" value="C:replication fork"/>
    <property type="evidence" value="ECO:0007669"/>
    <property type="project" value="TreeGrafter"/>
</dbReference>
<dbReference type="SUPFAM" id="SSF52540">
    <property type="entry name" value="P-loop containing nucleoside triphosphate hydrolases"/>
    <property type="match status" value="1"/>
</dbReference>
<reference evidence="3" key="1">
    <citation type="journal article" date="2023" name="Commun. Biol.">
        <title>Genome analysis of Parmales, the sister group of diatoms, reveals the evolutionary specialization of diatoms from phago-mixotrophs to photoautotrophs.</title>
        <authorList>
            <person name="Ban H."/>
            <person name="Sato S."/>
            <person name="Yoshikawa S."/>
            <person name="Yamada K."/>
            <person name="Nakamura Y."/>
            <person name="Ichinomiya M."/>
            <person name="Sato N."/>
            <person name="Blanc-Mathieu R."/>
            <person name="Endo H."/>
            <person name="Kuwata A."/>
            <person name="Ogata H."/>
        </authorList>
    </citation>
    <scope>NUCLEOTIDE SEQUENCE [LARGE SCALE GENOMIC DNA]</scope>
    <source>
        <strain evidence="3">NIES 3700</strain>
    </source>
</reference>
<feature type="region of interest" description="Disordered" evidence="1">
    <location>
        <begin position="1"/>
        <end position="45"/>
    </location>
</feature>
<dbReference type="GO" id="GO:0045003">
    <property type="term" value="P:double-strand break repair via synthesis-dependent strand annealing"/>
    <property type="evidence" value="ECO:0007669"/>
    <property type="project" value="TreeGrafter"/>
</dbReference>
<proteinExistence type="predicted"/>
<dbReference type="AlphaFoldDB" id="A0A9W7C4J6"/>
<dbReference type="GO" id="GO:0000722">
    <property type="term" value="P:telomere maintenance via recombination"/>
    <property type="evidence" value="ECO:0007669"/>
    <property type="project" value="TreeGrafter"/>
</dbReference>
<dbReference type="Gene3D" id="3.40.50.300">
    <property type="entry name" value="P-loop containing nucleotide triphosphate hydrolases"/>
    <property type="match status" value="1"/>
</dbReference>
<dbReference type="GO" id="GO:0000400">
    <property type="term" value="F:four-way junction DNA binding"/>
    <property type="evidence" value="ECO:0007669"/>
    <property type="project" value="TreeGrafter"/>
</dbReference>
<sequence length="365" mass="40041">MSKRSGPAPFNPYATKLQRPNPSNPPVQQKSHRSTSSSSSLPTVKKPKVLPAKGVLARDLLRASSTFEEPSVCASIPNVVAQVLRRGRVCSVSGQAGCGKSNLLISSSVHQLLNKYLSSSAPSNPSVVYVTLGMEEASGVPKRLKDIALGVVDKAIDDVGLEEIVRRYNRNPSTTSKITSGVVKADVVEEIVSEAVLKKFMLKKLENTEEFEEALEIGNNSLQNNPNGEKLLEFFAQLSAKNMPCALLCLDSIAGIYRKSFDDSQTQNTRFPVETFFRISAFLRNLDMPVLVANQSVANMGGGQNGQKECFGLSYQFCVDGRLELERRQGEKWIRKLKVKCFSNIKDVTMRFEVGTEGMTEVIEG</sequence>
<name>A0A9W7C4J6_9STRA</name>
<dbReference type="InterPro" id="IPR027417">
    <property type="entry name" value="P-loop_NTPase"/>
</dbReference>
<evidence type="ECO:0000256" key="1">
    <source>
        <dbReference type="SAM" id="MobiDB-lite"/>
    </source>
</evidence>
<feature type="compositionally biased region" description="Polar residues" evidence="1">
    <location>
        <begin position="18"/>
        <end position="29"/>
    </location>
</feature>
<protein>
    <submittedName>
        <fullName evidence="2">Uncharacterized protein</fullName>
    </submittedName>
</protein>
<dbReference type="GO" id="GO:0071140">
    <property type="term" value="P:resolution of mitotic recombination intermediates"/>
    <property type="evidence" value="ECO:0007669"/>
    <property type="project" value="TreeGrafter"/>
</dbReference>
<gene>
    <name evidence="2" type="ORF">TrLO_g13880</name>
</gene>
<dbReference type="GO" id="GO:0090656">
    <property type="term" value="P:t-circle formation"/>
    <property type="evidence" value="ECO:0007669"/>
    <property type="project" value="TreeGrafter"/>
</dbReference>
<evidence type="ECO:0000313" key="3">
    <source>
        <dbReference type="Proteomes" id="UP001165122"/>
    </source>
</evidence>
<keyword evidence="3" id="KW-1185">Reference proteome</keyword>
<comment type="caution">
    <text evidence="2">The sequence shown here is derived from an EMBL/GenBank/DDBJ whole genome shotgun (WGS) entry which is preliminary data.</text>
</comment>
<organism evidence="2 3">
    <name type="scientific">Triparma laevis f. longispina</name>
    <dbReference type="NCBI Taxonomy" id="1714387"/>
    <lineage>
        <taxon>Eukaryota</taxon>
        <taxon>Sar</taxon>
        <taxon>Stramenopiles</taxon>
        <taxon>Ochrophyta</taxon>
        <taxon>Bolidophyceae</taxon>
        <taxon>Parmales</taxon>
        <taxon>Triparmaceae</taxon>
        <taxon>Triparma</taxon>
    </lineage>
</organism>
<evidence type="ECO:0000313" key="2">
    <source>
        <dbReference type="EMBL" id="GMH99555.1"/>
    </source>
</evidence>
<dbReference type="OrthoDB" id="194450at2759"/>